<dbReference type="EMBL" id="AILX01000042">
    <property type="protein sequence ID" value="EJF82512.1"/>
    <property type="molecule type" value="Genomic_DNA"/>
</dbReference>
<accession>J1JDJ0</accession>
<comment type="caution">
    <text evidence="1">The sequence shown here is derived from an EMBL/GenBank/DDBJ whole genome shotgun (WGS) entry which is preliminary data.</text>
</comment>
<proteinExistence type="predicted"/>
<dbReference type="HOGENOM" id="CLU_3369680_0_0_5"/>
<dbReference type="AlphaFoldDB" id="J1JDJ0"/>
<reference evidence="1 2" key="1">
    <citation type="submission" date="2012-03" db="EMBL/GenBank/DDBJ databases">
        <title>The Genome Sequence of Bartonella washoensis 085-0475.</title>
        <authorList>
            <consortium name="The Broad Institute Genome Sequencing Platform"/>
            <consortium name="The Broad Institute Genome Sequencing Center for Infectious Disease"/>
            <person name="Feldgarden M."/>
            <person name="Kirby J."/>
            <person name="Kosoy M."/>
            <person name="Birtles R."/>
            <person name="Probert W.S."/>
            <person name="Chiaraviglio L."/>
            <person name="Young S.K."/>
            <person name="Zeng Q."/>
            <person name="Gargeya S."/>
            <person name="Fitzgerald M."/>
            <person name="Haas B."/>
            <person name="Abouelleil A."/>
            <person name="Alvarado L."/>
            <person name="Arachchi H.M."/>
            <person name="Berlin A."/>
            <person name="Chapman S.B."/>
            <person name="Gearin G."/>
            <person name="Goldberg J."/>
            <person name="Griggs A."/>
            <person name="Gujja S."/>
            <person name="Hansen M."/>
            <person name="Heiman D."/>
            <person name="Howarth C."/>
            <person name="Larimer J."/>
            <person name="Lui A."/>
            <person name="MacDonald P.J.P."/>
            <person name="McCowen C."/>
            <person name="Montmayeur A."/>
            <person name="Murphy C."/>
            <person name="Neiman D."/>
            <person name="Pearson M."/>
            <person name="Priest M."/>
            <person name="Roberts A."/>
            <person name="Saif S."/>
            <person name="Shea T."/>
            <person name="Sisk P."/>
            <person name="Stolte C."/>
            <person name="Sykes S."/>
            <person name="Wortman J."/>
            <person name="Nusbaum C."/>
            <person name="Birren B."/>
        </authorList>
    </citation>
    <scope>NUCLEOTIDE SEQUENCE [LARGE SCALE GENOMIC DNA]</scope>
    <source>
        <strain evidence="1 2">085-0475</strain>
    </source>
</reference>
<evidence type="ECO:0000313" key="1">
    <source>
        <dbReference type="EMBL" id="EJF82512.1"/>
    </source>
</evidence>
<name>J1JDJ0_9HYPH</name>
<protein>
    <submittedName>
        <fullName evidence="1">Uncharacterized protein</fullName>
    </submittedName>
</protein>
<dbReference type="Proteomes" id="UP000002646">
    <property type="component" value="Unassembled WGS sequence"/>
</dbReference>
<organism evidence="1 2">
    <name type="scientific">Cardidatus Bartonella washoeensis 085-0475</name>
    <dbReference type="NCBI Taxonomy" id="1094564"/>
    <lineage>
        <taxon>Bacteria</taxon>
        <taxon>Pseudomonadati</taxon>
        <taxon>Pseudomonadota</taxon>
        <taxon>Alphaproteobacteria</taxon>
        <taxon>Hyphomicrobiales</taxon>
        <taxon>Bartonellaceae</taxon>
        <taxon>Bartonella</taxon>
    </lineage>
</organism>
<evidence type="ECO:0000313" key="2">
    <source>
        <dbReference type="Proteomes" id="UP000002646"/>
    </source>
</evidence>
<feature type="non-terminal residue" evidence="1">
    <location>
        <position position="1"/>
    </location>
</feature>
<sequence length="35" mass="4414">FINFLINVIIQYKRLEGKFRVTEIYYDPFKRRDAF</sequence>
<gene>
    <name evidence="1" type="ORF">MCW_01643</name>
</gene>